<dbReference type="Gene3D" id="3.40.50.720">
    <property type="entry name" value="NAD(P)-binding Rossmann-like Domain"/>
    <property type="match status" value="1"/>
</dbReference>
<keyword evidence="11" id="KW-1185">Reference proteome</keyword>
<organism evidence="10 11">
    <name type="scientific">Brevibacillus invocatus</name>
    <dbReference type="NCBI Taxonomy" id="173959"/>
    <lineage>
        <taxon>Bacteria</taxon>
        <taxon>Bacillati</taxon>
        <taxon>Bacillota</taxon>
        <taxon>Bacilli</taxon>
        <taxon>Bacillales</taxon>
        <taxon>Paenibacillaceae</taxon>
        <taxon>Brevibacillus</taxon>
    </lineage>
</organism>
<dbReference type="InterPro" id="IPR000669">
    <property type="entry name" value="Mannitol_DH"/>
</dbReference>
<dbReference type="InterPro" id="IPR023028">
    <property type="entry name" value="Mannitol_1_phos_5_DH"/>
</dbReference>
<evidence type="ECO:0000256" key="5">
    <source>
        <dbReference type="ARBA" id="ARBA00023027"/>
    </source>
</evidence>
<dbReference type="PANTHER" id="PTHR30524">
    <property type="entry name" value="MANNITOL-1-PHOSPHATE 5-DEHYDROGENASE"/>
    <property type="match status" value="1"/>
</dbReference>
<dbReference type="NCBIfam" id="NF002652">
    <property type="entry name" value="PRK02318.2-5"/>
    <property type="match status" value="1"/>
</dbReference>
<gene>
    <name evidence="7" type="primary">mtlD</name>
    <name evidence="10" type="ORF">EDM52_05520</name>
</gene>
<dbReference type="InterPro" id="IPR013118">
    <property type="entry name" value="Mannitol_DH_C"/>
</dbReference>
<dbReference type="RefSeq" id="WP_122908028.1">
    <property type="nucleotide sequence ID" value="NZ_CBCSBE010000004.1"/>
</dbReference>
<comment type="caution">
    <text evidence="10">The sequence shown here is derived from an EMBL/GenBank/DDBJ whole genome shotgun (WGS) entry which is preliminary data.</text>
</comment>
<dbReference type="InterPro" id="IPR023027">
    <property type="entry name" value="Mannitol_DH_CS"/>
</dbReference>
<dbReference type="HAMAP" id="MF_00196">
    <property type="entry name" value="Mannitol_dehydrog"/>
    <property type="match status" value="1"/>
</dbReference>
<proteinExistence type="inferred from homology"/>
<dbReference type="PANTHER" id="PTHR30524:SF0">
    <property type="entry name" value="ALTRONATE OXIDOREDUCTASE-RELATED"/>
    <property type="match status" value="1"/>
</dbReference>
<dbReference type="Pfam" id="PF01232">
    <property type="entry name" value="Mannitol_dh"/>
    <property type="match status" value="1"/>
</dbReference>
<dbReference type="InterPro" id="IPR036291">
    <property type="entry name" value="NAD(P)-bd_dom_sf"/>
</dbReference>
<evidence type="ECO:0000256" key="6">
    <source>
        <dbReference type="ARBA" id="ARBA00048615"/>
    </source>
</evidence>
<name>A0A3M8CJF9_9BACL</name>
<dbReference type="OrthoDB" id="271711at2"/>
<keyword evidence="4 7" id="KW-0560">Oxidoreductase</keyword>
<dbReference type="Gene3D" id="1.10.1040.10">
    <property type="entry name" value="N-(1-d-carboxylethyl)-l-norvaline Dehydrogenase, domain 2"/>
    <property type="match status" value="1"/>
</dbReference>
<evidence type="ECO:0000259" key="8">
    <source>
        <dbReference type="Pfam" id="PF01232"/>
    </source>
</evidence>
<dbReference type="Proteomes" id="UP000282028">
    <property type="component" value="Unassembled WGS sequence"/>
</dbReference>
<sequence>MKKAVHFGAGNIGRGFIGLLLHQAGYEVVFVDVNQELVEELQSRQTYQVQLAMEGAPLTTVEGVTAIDGRDESAVADAIAGADLVTTAVGPHVLPHIAAAIAQGISRRIKGNQCTLNVIACENMIGGSEHLKQHVFRFLDEEDQSRADQLIGFPNAAVDRIVPLQQHEDKLLVTVEPFFEWVVDQSQVIGDLPQIEGVTYVDSIWPYIERKLYTVNTGHAVIAYLGYQKGIATIHESIKDDSILKAVRGALEETGALLEQKHGFDKDTQDKYREKILERFTNPMLADRVTRVGRSPIRKLSPNDRLVGPAMQCVEKGIVPEYLGLAIAAALRFDDREDPEAVSIQQDIQQSGLKQALHKHTNIPEGHPLEAIILRHAASL</sequence>
<accession>A0A3M8CJF9</accession>
<comment type="catalytic activity">
    <reaction evidence="6 7">
        <text>D-mannitol 1-phosphate + NAD(+) = beta-D-fructose 6-phosphate + NADH + H(+)</text>
        <dbReference type="Rhea" id="RHEA:19661"/>
        <dbReference type="ChEBI" id="CHEBI:15378"/>
        <dbReference type="ChEBI" id="CHEBI:57540"/>
        <dbReference type="ChEBI" id="CHEBI:57634"/>
        <dbReference type="ChEBI" id="CHEBI:57945"/>
        <dbReference type="ChEBI" id="CHEBI:61381"/>
        <dbReference type="EC" id="1.1.1.17"/>
    </reaction>
</comment>
<dbReference type="Pfam" id="PF08125">
    <property type="entry name" value="Mannitol_dh_C"/>
    <property type="match status" value="1"/>
</dbReference>
<evidence type="ECO:0000256" key="3">
    <source>
        <dbReference type="ARBA" id="ARBA00016219"/>
    </source>
</evidence>
<keyword evidence="5 7" id="KW-0520">NAD</keyword>
<dbReference type="SUPFAM" id="SSF48179">
    <property type="entry name" value="6-phosphogluconate dehydrogenase C-terminal domain-like"/>
    <property type="match status" value="1"/>
</dbReference>
<dbReference type="InterPro" id="IPR013328">
    <property type="entry name" value="6PGD_dom2"/>
</dbReference>
<dbReference type="AlphaFoldDB" id="A0A3M8CJF9"/>
<feature type="domain" description="Mannitol dehydrogenase C-terminal" evidence="9">
    <location>
        <begin position="204"/>
        <end position="356"/>
    </location>
</feature>
<dbReference type="GO" id="GO:0005829">
    <property type="term" value="C:cytosol"/>
    <property type="evidence" value="ECO:0007669"/>
    <property type="project" value="TreeGrafter"/>
</dbReference>
<dbReference type="SUPFAM" id="SSF51735">
    <property type="entry name" value="NAD(P)-binding Rossmann-fold domains"/>
    <property type="match status" value="1"/>
</dbReference>
<dbReference type="NCBIfam" id="NF002647">
    <property type="entry name" value="PRK02318.1-3"/>
    <property type="match status" value="1"/>
</dbReference>
<dbReference type="EMBL" id="RHHR01000009">
    <property type="protein sequence ID" value="RNB75872.1"/>
    <property type="molecule type" value="Genomic_DNA"/>
</dbReference>
<comment type="similarity">
    <text evidence="1 7">Belongs to the mannitol dehydrogenase family.</text>
</comment>
<dbReference type="PRINTS" id="PR00084">
    <property type="entry name" value="MTLDHDRGNASE"/>
</dbReference>
<feature type="domain" description="Mannitol dehydrogenase N-terminal" evidence="8">
    <location>
        <begin position="3"/>
        <end position="197"/>
    </location>
</feature>
<dbReference type="GO" id="GO:0019592">
    <property type="term" value="P:mannitol catabolic process"/>
    <property type="evidence" value="ECO:0007669"/>
    <property type="project" value="TreeGrafter"/>
</dbReference>
<dbReference type="NCBIfam" id="NF002646">
    <property type="entry name" value="PRK02318.1-2"/>
    <property type="match status" value="1"/>
</dbReference>
<dbReference type="PROSITE" id="PS00974">
    <property type="entry name" value="MANNITOL_DHGENASE"/>
    <property type="match status" value="1"/>
</dbReference>
<dbReference type="GO" id="GO:0008926">
    <property type="term" value="F:mannitol-1-phosphate 5-dehydrogenase activity"/>
    <property type="evidence" value="ECO:0007669"/>
    <property type="project" value="UniProtKB-UniRule"/>
</dbReference>
<evidence type="ECO:0000256" key="4">
    <source>
        <dbReference type="ARBA" id="ARBA00023002"/>
    </source>
</evidence>
<feature type="binding site" evidence="7">
    <location>
        <begin position="4"/>
        <end position="15"/>
    </location>
    <ligand>
        <name>NAD(+)</name>
        <dbReference type="ChEBI" id="CHEBI:57540"/>
    </ligand>
</feature>
<reference evidence="10 11" key="1">
    <citation type="submission" date="2018-10" db="EMBL/GenBank/DDBJ databases">
        <title>Phylogenomics of Brevibacillus.</title>
        <authorList>
            <person name="Dunlap C."/>
        </authorList>
    </citation>
    <scope>NUCLEOTIDE SEQUENCE [LARGE SCALE GENOMIC DNA]</scope>
    <source>
        <strain evidence="10 11">JCM 12215</strain>
    </source>
</reference>
<evidence type="ECO:0000259" key="9">
    <source>
        <dbReference type="Pfam" id="PF08125"/>
    </source>
</evidence>
<dbReference type="InterPro" id="IPR013131">
    <property type="entry name" value="Mannitol_DH_N"/>
</dbReference>
<evidence type="ECO:0000256" key="7">
    <source>
        <dbReference type="HAMAP-Rule" id="MF_00196"/>
    </source>
</evidence>
<evidence type="ECO:0000256" key="1">
    <source>
        <dbReference type="ARBA" id="ARBA00006541"/>
    </source>
</evidence>
<protein>
    <recommendedName>
        <fullName evidence="3 7">Mannitol-1-phosphate 5-dehydrogenase</fullName>
        <ecNumber evidence="2 7">1.1.1.17</ecNumber>
    </recommendedName>
</protein>
<dbReference type="NCBIfam" id="NF002649">
    <property type="entry name" value="PRK02318.2-1"/>
    <property type="match status" value="1"/>
</dbReference>
<evidence type="ECO:0000313" key="11">
    <source>
        <dbReference type="Proteomes" id="UP000282028"/>
    </source>
</evidence>
<evidence type="ECO:0000256" key="2">
    <source>
        <dbReference type="ARBA" id="ARBA00012939"/>
    </source>
</evidence>
<dbReference type="InterPro" id="IPR008927">
    <property type="entry name" value="6-PGluconate_DH-like_C_sf"/>
</dbReference>
<evidence type="ECO:0000313" key="10">
    <source>
        <dbReference type="EMBL" id="RNB75872.1"/>
    </source>
</evidence>
<dbReference type="EC" id="1.1.1.17" evidence="2 7"/>